<dbReference type="EMBL" id="JAPTNG010000009">
    <property type="protein sequence ID" value="MCZ0831788.1"/>
    <property type="molecule type" value="Genomic_DNA"/>
</dbReference>
<dbReference type="SUPFAM" id="SSF159006">
    <property type="entry name" value="YopX-like"/>
    <property type="match status" value="1"/>
</dbReference>
<gene>
    <name evidence="2" type="ORF">O0535_13670</name>
</gene>
<comment type="caution">
    <text evidence="2">The sequence shown here is derived from an EMBL/GenBank/DDBJ whole genome shotgun (WGS) entry which is preliminary data.</text>
</comment>
<reference evidence="2" key="1">
    <citation type="submission" date="2022-09" db="EMBL/GenBank/DDBJ databases">
        <title>Genome analysis and characterization of larvicidal activity of Brevibacillus strains.</title>
        <authorList>
            <person name="Patrusheva E.V."/>
            <person name="Izotova A.O."/>
            <person name="Toshchakov S.V."/>
            <person name="Sineoky S.P."/>
        </authorList>
    </citation>
    <scope>NUCLEOTIDE SEQUENCE</scope>
    <source>
        <strain evidence="2">VKPM_B-13244</strain>
    </source>
</reference>
<evidence type="ECO:0000313" key="2">
    <source>
        <dbReference type="EMBL" id="MCZ0831788.1"/>
    </source>
</evidence>
<dbReference type="Gene3D" id="2.30.30.290">
    <property type="entry name" value="YopX-like domains"/>
    <property type="match status" value="1"/>
</dbReference>
<accession>A0ABT4HYB6</accession>
<dbReference type="Gene3D" id="2.60.430.10">
    <property type="entry name" value="YopX-like domain"/>
    <property type="match status" value="1"/>
</dbReference>
<proteinExistence type="predicted"/>
<protein>
    <submittedName>
        <fullName evidence="2">YopX family protein</fullName>
    </submittedName>
</protein>
<dbReference type="InterPro" id="IPR019096">
    <property type="entry name" value="YopX_protein"/>
</dbReference>
<dbReference type="InterPro" id="IPR023385">
    <property type="entry name" value="YopX-like_C"/>
</dbReference>
<sequence length="126" mass="14777">MREIKFRAWDDVSKVMSFSNFEQFDDMVGFRFSHFETEKPIYMQYTGLHDKNGKEIYEGDIVQIDNTDEVSRWVRGEKALVERKPGRFRIVTNSGQSNMMQEDMSDVIEVIGNIYEHPDLLQDGGK</sequence>
<dbReference type="Pfam" id="PF09643">
    <property type="entry name" value="YopX"/>
    <property type="match status" value="1"/>
</dbReference>
<dbReference type="Proteomes" id="UP001067708">
    <property type="component" value="Unassembled WGS sequence"/>
</dbReference>
<evidence type="ECO:0000313" key="3">
    <source>
        <dbReference type="Proteomes" id="UP001067708"/>
    </source>
</evidence>
<dbReference type="NCBIfam" id="TIGR01671">
    <property type="entry name" value="phage_TIGR01671"/>
    <property type="match status" value="1"/>
</dbReference>
<evidence type="ECO:0000259" key="1">
    <source>
        <dbReference type="Pfam" id="PF09643"/>
    </source>
</evidence>
<keyword evidence="3" id="KW-1185">Reference proteome</keyword>
<organism evidence="2 3">
    <name type="scientific">Brevibacillus halotolerans</name>
    <dbReference type="NCBI Taxonomy" id="1507437"/>
    <lineage>
        <taxon>Bacteria</taxon>
        <taxon>Bacillati</taxon>
        <taxon>Bacillota</taxon>
        <taxon>Bacilli</taxon>
        <taxon>Bacillales</taxon>
        <taxon>Paenibacillaceae</taxon>
        <taxon>Brevibacillus</taxon>
    </lineage>
</organism>
<dbReference type="InterPro" id="IPR010024">
    <property type="entry name" value="CHP16711"/>
</dbReference>
<dbReference type="InterPro" id="IPR024059">
    <property type="entry name" value="YopX-like_N"/>
</dbReference>
<feature type="domain" description="YopX protein" evidence="1">
    <location>
        <begin position="6"/>
        <end position="122"/>
    </location>
</feature>
<name>A0ABT4HYB6_9BACL</name>
<dbReference type="RefSeq" id="WP_258417633.1">
    <property type="nucleotide sequence ID" value="NZ_JAPTNG010000009.1"/>
</dbReference>